<dbReference type="EMBL" id="LK932395">
    <property type="protein sequence ID" value="CDS86553.1"/>
    <property type="molecule type" value="Genomic_DNA"/>
</dbReference>
<feature type="domain" description="ABC transporter" evidence="3">
    <location>
        <begin position="5"/>
        <end position="230"/>
    </location>
</feature>
<evidence type="ECO:0000313" key="6">
    <source>
        <dbReference type="EMBL" id="CDT22041.1"/>
    </source>
</evidence>
<dbReference type="EC" id="3.6.3.-" evidence="6"/>
<keyword evidence="6" id="KW-0378">Hydrolase</keyword>
<gene>
    <name evidence="6" type="ORF">BN1095_340266</name>
    <name evidence="5" type="ORF">BN1096_590029</name>
    <name evidence="4" type="ORF">BN1097_570028</name>
</gene>
<dbReference type="PROSITE" id="PS50893">
    <property type="entry name" value="ABC_TRANSPORTER_2"/>
    <property type="match status" value="1"/>
</dbReference>
<organism evidence="6">
    <name type="scientific">Clostridioides difficile</name>
    <name type="common">Peptoclostridium difficile</name>
    <dbReference type="NCBI Taxonomy" id="1496"/>
    <lineage>
        <taxon>Bacteria</taxon>
        <taxon>Bacillati</taxon>
        <taxon>Bacillota</taxon>
        <taxon>Clostridia</taxon>
        <taxon>Peptostreptococcales</taxon>
        <taxon>Peptostreptococcaceae</taxon>
        <taxon>Clostridioides</taxon>
    </lineage>
</organism>
<dbReference type="RefSeq" id="WP_021390144.1">
    <property type="nucleotide sequence ID" value="NZ_BBYB01000069.1"/>
</dbReference>
<protein>
    <submittedName>
        <fullName evidence="6">ABC-type transport system, multidrug-family ATP-binding protein</fullName>
        <ecNumber evidence="6">3.6.3.-</ecNumber>
    </submittedName>
</protein>
<proteinExistence type="predicted"/>
<keyword evidence="2 6" id="KW-0067">ATP-binding</keyword>
<dbReference type="InterPro" id="IPR027417">
    <property type="entry name" value="P-loop_NTPase"/>
</dbReference>
<dbReference type="InterPro" id="IPR003439">
    <property type="entry name" value="ABC_transporter-like_ATP-bd"/>
</dbReference>
<accession>A0A069AT75</accession>
<dbReference type="EMBL" id="LK932512">
    <property type="protein sequence ID" value="CDS87011.1"/>
    <property type="molecule type" value="Genomic_DNA"/>
</dbReference>
<evidence type="ECO:0000259" key="3">
    <source>
        <dbReference type="PROSITE" id="PS50893"/>
    </source>
</evidence>
<dbReference type="EMBL" id="LK933005">
    <property type="protein sequence ID" value="CDT22041.1"/>
    <property type="molecule type" value="Genomic_DNA"/>
</dbReference>
<dbReference type="CDD" id="cd03230">
    <property type="entry name" value="ABC_DR_subfamily_A"/>
    <property type="match status" value="1"/>
</dbReference>
<name>A0A069AT75_CLODI</name>
<evidence type="ECO:0000313" key="4">
    <source>
        <dbReference type="EMBL" id="CDS86553.1"/>
    </source>
</evidence>
<dbReference type="Pfam" id="PF00005">
    <property type="entry name" value="ABC_tran"/>
    <property type="match status" value="1"/>
</dbReference>
<dbReference type="AlphaFoldDB" id="A0A069AT75"/>
<evidence type="ECO:0000256" key="1">
    <source>
        <dbReference type="ARBA" id="ARBA00022741"/>
    </source>
</evidence>
<dbReference type="PANTHER" id="PTHR43158:SF5">
    <property type="entry name" value="ABC TRANSPORTER, ATP-BINDING PROTEIN"/>
    <property type="match status" value="1"/>
</dbReference>
<evidence type="ECO:0000256" key="2">
    <source>
        <dbReference type="ARBA" id="ARBA00022840"/>
    </source>
</evidence>
<evidence type="ECO:0000313" key="5">
    <source>
        <dbReference type="EMBL" id="CDS87011.1"/>
    </source>
</evidence>
<sequence>MSSSIKIENLSHSFKKQNIFNNMSLNFEKNKIYGLLGKNGAGKTTLLNIMVNQLIQNEGEIEILGKNPKEDIKVLEEVCIVREKEFYSPDFKVGQIFEFSSSFYKSYDKGLEEELCKYFDLNTKKKYKQLSRGMKTILSNIIGICSNSAITIFDEPTIGLDAVNRQEFYNVILDSYIKNPRTIIISTHLIDEIDDLLEHVIILNEGKIIIDEEIDVIKQRAHYITGNKEELEKLECIKNIKPKKVFGNAVAYFYYGDFSENDEKILKNSNIDVGYIGLQDMFVNMTKKEEL</sequence>
<dbReference type="InterPro" id="IPR003593">
    <property type="entry name" value="AAA+_ATPase"/>
</dbReference>
<keyword evidence="1" id="KW-0547">Nucleotide-binding</keyword>
<dbReference type="GO" id="GO:0016887">
    <property type="term" value="F:ATP hydrolysis activity"/>
    <property type="evidence" value="ECO:0007669"/>
    <property type="project" value="InterPro"/>
</dbReference>
<dbReference type="GO" id="GO:0005524">
    <property type="term" value="F:ATP binding"/>
    <property type="evidence" value="ECO:0007669"/>
    <property type="project" value="UniProtKB-KW"/>
</dbReference>
<dbReference type="SUPFAM" id="SSF52540">
    <property type="entry name" value="P-loop containing nucleoside triphosphate hydrolases"/>
    <property type="match status" value="1"/>
</dbReference>
<dbReference type="Gene3D" id="3.40.50.300">
    <property type="entry name" value="P-loop containing nucleotide triphosphate hydrolases"/>
    <property type="match status" value="1"/>
</dbReference>
<reference evidence="6" key="1">
    <citation type="submission" date="2014-07" db="EMBL/GenBank/DDBJ databases">
        <authorList>
            <person name="Monot Marc"/>
        </authorList>
    </citation>
    <scope>NUCLEOTIDE SEQUENCE</scope>
    <source>
        <strain evidence="6">7032989</strain>
        <strain evidence="4">7032994</strain>
    </source>
</reference>
<dbReference type="SMART" id="SM00382">
    <property type="entry name" value="AAA"/>
    <property type="match status" value="1"/>
</dbReference>
<dbReference type="PANTHER" id="PTHR43158">
    <property type="entry name" value="SKFA PEPTIDE EXPORT ATP-BINDING PROTEIN SKFE"/>
    <property type="match status" value="1"/>
</dbReference>